<protein>
    <submittedName>
        <fullName evidence="3">Uncharacterized protein</fullName>
    </submittedName>
</protein>
<dbReference type="CDD" id="cd11576">
    <property type="entry name" value="GH99_GH71_like_2"/>
    <property type="match status" value="1"/>
</dbReference>
<evidence type="ECO:0000256" key="1">
    <source>
        <dbReference type="SAM" id="MobiDB-lite"/>
    </source>
</evidence>
<dbReference type="Gene3D" id="3.20.20.80">
    <property type="entry name" value="Glycosidases"/>
    <property type="match status" value="1"/>
</dbReference>
<feature type="compositionally biased region" description="Low complexity" evidence="1">
    <location>
        <begin position="561"/>
        <end position="583"/>
    </location>
</feature>
<name>A0ABD3MNL3_9STRA</name>
<accession>A0ABD3MNL3</accession>
<keyword evidence="2" id="KW-0732">Signal</keyword>
<evidence type="ECO:0000313" key="4">
    <source>
        <dbReference type="Proteomes" id="UP001530315"/>
    </source>
</evidence>
<dbReference type="Proteomes" id="UP001530315">
    <property type="component" value="Unassembled WGS sequence"/>
</dbReference>
<dbReference type="EMBL" id="JALLAZ020001747">
    <property type="protein sequence ID" value="KAL3765616.1"/>
    <property type="molecule type" value="Genomic_DNA"/>
</dbReference>
<keyword evidence="4" id="KW-1185">Reference proteome</keyword>
<reference evidence="3 4" key="1">
    <citation type="submission" date="2024-10" db="EMBL/GenBank/DDBJ databases">
        <title>Updated reference genomes for cyclostephanoid diatoms.</title>
        <authorList>
            <person name="Roberts W.R."/>
            <person name="Alverson A.J."/>
        </authorList>
    </citation>
    <scope>NUCLEOTIDE SEQUENCE [LARGE SCALE GENOMIC DNA]</scope>
    <source>
        <strain evidence="3 4">AJA276-08</strain>
    </source>
</reference>
<feature type="compositionally biased region" description="Low complexity" evidence="1">
    <location>
        <begin position="629"/>
        <end position="660"/>
    </location>
</feature>
<evidence type="ECO:0000256" key="2">
    <source>
        <dbReference type="SAM" id="SignalP"/>
    </source>
</evidence>
<dbReference type="AlphaFoldDB" id="A0ABD3MNL3"/>
<comment type="caution">
    <text evidence="3">The sequence shown here is derived from an EMBL/GenBank/DDBJ whole genome shotgun (WGS) entry which is preliminary data.</text>
</comment>
<gene>
    <name evidence="3" type="ORF">ACHAW5_008273</name>
</gene>
<feature type="chain" id="PRO_5044785899" evidence="2">
    <location>
        <begin position="22"/>
        <end position="660"/>
    </location>
</feature>
<feature type="signal peptide" evidence="2">
    <location>
        <begin position="1"/>
        <end position="21"/>
    </location>
</feature>
<proteinExistence type="predicted"/>
<feature type="region of interest" description="Disordered" evidence="1">
    <location>
        <begin position="505"/>
        <end position="660"/>
    </location>
</feature>
<dbReference type="PROSITE" id="PS51257">
    <property type="entry name" value="PROKAR_LIPOPROTEIN"/>
    <property type="match status" value="1"/>
</dbReference>
<sequence>MRVSSSFIFLLAAISCDPSLSLRNIFDANAVGGEIDYLEATSDFVEADVDFVGGGIDDVEATSYHPVEAGAEEGAYGVSDASVKAVAEKNMFSGSLEASTAAVVMGPNMLDKQIMCGYQGWFGFPGDGAPINRWRHWFRGNLSAPTYDNVTVDMYPTTDEYSVDDMKQSGVIMPDGNYSNFFSSARPNVVLKHFQWMVTYGITGVFHHRFMSGMQDIAMRDTRTMILRNVRSAAEETGQVFAVSYDIAGTGNDVIESLKADWMMLVDMENITSSSNYIRQKGLPVLHIYGIGFTSIPVNDTIGMQNLINWLKSENATKYRAFVLGGVPGKWRTQTGDSRTGDGWKNIYDSLDGIHAWHVGRWNSQAGFTTYYSDNIRGDAAYCKTRGVLYMPTMWPGFSWHNLKSTSSPQPVINSIPRDGGNFMWKMAHEYVANSNITAIWCAQFDEVDEGTAIFKVTARTNDLPLPKGGWLALDADGTSLPSDWYLRLTGEAQRMLEGKRALTSSIPLDPNAPWVPYTSSPTRNPTSSKPTFSPTAEPTSSKPTSKPTLNPTAGPTSSKPTFSPTGNPTSSTPTSKPTLNPTAEQASSKPTSKPTLNPTAEPTSSKPTFSPTGNPTSSKPTSKPTLNPTAKPTSSKPTTRMPTSKPTTRSPTTRKPANK</sequence>
<evidence type="ECO:0000313" key="3">
    <source>
        <dbReference type="EMBL" id="KAL3765616.1"/>
    </source>
</evidence>
<feature type="compositionally biased region" description="Polar residues" evidence="1">
    <location>
        <begin position="518"/>
        <end position="560"/>
    </location>
</feature>
<feature type="compositionally biased region" description="Polar residues" evidence="1">
    <location>
        <begin position="584"/>
        <end position="628"/>
    </location>
</feature>
<organism evidence="3 4">
    <name type="scientific">Stephanodiscus triporus</name>
    <dbReference type="NCBI Taxonomy" id="2934178"/>
    <lineage>
        <taxon>Eukaryota</taxon>
        <taxon>Sar</taxon>
        <taxon>Stramenopiles</taxon>
        <taxon>Ochrophyta</taxon>
        <taxon>Bacillariophyta</taxon>
        <taxon>Coscinodiscophyceae</taxon>
        <taxon>Thalassiosirophycidae</taxon>
        <taxon>Stephanodiscales</taxon>
        <taxon>Stephanodiscaceae</taxon>
        <taxon>Stephanodiscus</taxon>
    </lineage>
</organism>